<organism evidence="15 16">
    <name type="scientific">Symbiobacterium thermophilum</name>
    <dbReference type="NCBI Taxonomy" id="2734"/>
    <lineage>
        <taxon>Bacteria</taxon>
        <taxon>Bacillati</taxon>
        <taxon>Bacillota</taxon>
        <taxon>Clostridia</taxon>
        <taxon>Eubacteriales</taxon>
        <taxon>Symbiobacteriaceae</taxon>
        <taxon>Symbiobacterium</taxon>
    </lineage>
</organism>
<comment type="cofactor">
    <cofactor evidence="12">
        <name>[4Fe-4S] cluster</name>
        <dbReference type="ChEBI" id="CHEBI:49883"/>
    </cofactor>
    <text evidence="12">Binds 1 [4Fe-4S] cluster.</text>
</comment>
<keyword evidence="3 12" id="KW-0479">Metal-binding</keyword>
<dbReference type="GO" id="GO:0006285">
    <property type="term" value="P:base-excision repair, AP site formation"/>
    <property type="evidence" value="ECO:0007669"/>
    <property type="project" value="TreeGrafter"/>
</dbReference>
<dbReference type="RefSeq" id="WP_273379726.1">
    <property type="nucleotide sequence ID" value="NZ_PIUK01000097.1"/>
</dbReference>
<gene>
    <name evidence="12 15" type="primary">nth</name>
    <name evidence="15" type="ORF">CWE10_10685</name>
</gene>
<dbReference type="Proteomes" id="UP000732377">
    <property type="component" value="Unassembled WGS sequence"/>
</dbReference>
<dbReference type="GO" id="GO:0051539">
    <property type="term" value="F:4 iron, 4 sulfur cluster binding"/>
    <property type="evidence" value="ECO:0007669"/>
    <property type="project" value="UniProtKB-UniRule"/>
</dbReference>
<evidence type="ECO:0000256" key="13">
    <source>
        <dbReference type="SAM" id="MobiDB-lite"/>
    </source>
</evidence>
<evidence type="ECO:0000256" key="11">
    <source>
        <dbReference type="ARBA" id="ARBA00023295"/>
    </source>
</evidence>
<keyword evidence="7 12" id="KW-0411">Iron-sulfur</keyword>
<evidence type="ECO:0000313" key="15">
    <source>
        <dbReference type="EMBL" id="MBY6276660.1"/>
    </source>
</evidence>
<dbReference type="InterPro" id="IPR004036">
    <property type="entry name" value="Endonuclease-III-like_CS2"/>
</dbReference>
<dbReference type="EMBL" id="PIUK01000097">
    <property type="protein sequence ID" value="MBY6276660.1"/>
    <property type="molecule type" value="Genomic_DNA"/>
</dbReference>
<evidence type="ECO:0000256" key="12">
    <source>
        <dbReference type="HAMAP-Rule" id="MF_00942"/>
    </source>
</evidence>
<dbReference type="GO" id="GO:0019104">
    <property type="term" value="F:DNA N-glycosylase activity"/>
    <property type="evidence" value="ECO:0007669"/>
    <property type="project" value="UniProtKB-UniRule"/>
</dbReference>
<dbReference type="GO" id="GO:0046872">
    <property type="term" value="F:metal ion binding"/>
    <property type="evidence" value="ECO:0007669"/>
    <property type="project" value="UniProtKB-KW"/>
</dbReference>
<comment type="function">
    <text evidence="12">DNA repair enzyme that has both DNA N-glycosylase activity and AP-lyase activity. The DNA N-glycosylase activity releases various damaged pyrimidines from DNA by cleaving the N-glycosidic bond, leaving an AP (apurinic/apyrimidinic) site. The AP-lyase activity cleaves the phosphodiester bond 3' to the AP site by a beta-elimination, leaving a 3'-terminal unsaturated sugar and a product with a terminal 5'-phosphate.</text>
</comment>
<evidence type="ECO:0000256" key="10">
    <source>
        <dbReference type="ARBA" id="ARBA00023239"/>
    </source>
</evidence>
<dbReference type="NCBIfam" id="TIGR01083">
    <property type="entry name" value="nth"/>
    <property type="match status" value="1"/>
</dbReference>
<dbReference type="Gene3D" id="1.10.1670.10">
    <property type="entry name" value="Helix-hairpin-Helix base-excision DNA repair enzymes (C-terminal)"/>
    <property type="match status" value="1"/>
</dbReference>
<feature type="domain" description="HhH-GPD" evidence="14">
    <location>
        <begin position="40"/>
        <end position="187"/>
    </location>
</feature>
<keyword evidence="6 12" id="KW-0408">Iron</keyword>
<dbReference type="InterPro" id="IPR011257">
    <property type="entry name" value="DNA_glycosylase"/>
</dbReference>
<dbReference type="CDD" id="cd00056">
    <property type="entry name" value="ENDO3c"/>
    <property type="match status" value="1"/>
</dbReference>
<dbReference type="SMART" id="SM00525">
    <property type="entry name" value="FES"/>
    <property type="match status" value="1"/>
</dbReference>
<evidence type="ECO:0000256" key="5">
    <source>
        <dbReference type="ARBA" id="ARBA00022801"/>
    </source>
</evidence>
<dbReference type="InterPro" id="IPR000445">
    <property type="entry name" value="HhH_motif"/>
</dbReference>
<dbReference type="GO" id="GO:0003677">
    <property type="term" value="F:DNA binding"/>
    <property type="evidence" value="ECO:0007669"/>
    <property type="project" value="UniProtKB-UniRule"/>
</dbReference>
<evidence type="ECO:0000256" key="4">
    <source>
        <dbReference type="ARBA" id="ARBA00022763"/>
    </source>
</evidence>
<keyword evidence="8 12" id="KW-0238">DNA-binding</keyword>
<evidence type="ECO:0000256" key="6">
    <source>
        <dbReference type="ARBA" id="ARBA00023004"/>
    </source>
</evidence>
<evidence type="ECO:0000259" key="14">
    <source>
        <dbReference type="SMART" id="SM00478"/>
    </source>
</evidence>
<dbReference type="EC" id="4.2.99.18" evidence="12"/>
<feature type="binding site" evidence="12">
    <location>
        <position position="196"/>
    </location>
    <ligand>
        <name>[4Fe-4S] cluster</name>
        <dbReference type="ChEBI" id="CHEBI:49883"/>
    </ligand>
</feature>
<reference evidence="15" key="1">
    <citation type="submission" date="2017-11" db="EMBL/GenBank/DDBJ databases">
        <title>Three new genomes from thermophilic consortium.</title>
        <authorList>
            <person name="Quaggio R."/>
            <person name="Amgarten D."/>
            <person name="Setubal J.C."/>
        </authorList>
    </citation>
    <scope>NUCLEOTIDE SEQUENCE</scope>
    <source>
        <strain evidence="15">ZCTH01-B2</strain>
    </source>
</reference>
<evidence type="ECO:0000256" key="1">
    <source>
        <dbReference type="ARBA" id="ARBA00008343"/>
    </source>
</evidence>
<dbReference type="SUPFAM" id="SSF48150">
    <property type="entry name" value="DNA-glycosylase"/>
    <property type="match status" value="1"/>
</dbReference>
<dbReference type="Pfam" id="PF00730">
    <property type="entry name" value="HhH-GPD"/>
    <property type="match status" value="1"/>
</dbReference>
<evidence type="ECO:0000256" key="2">
    <source>
        <dbReference type="ARBA" id="ARBA00022485"/>
    </source>
</evidence>
<keyword evidence="15" id="KW-0540">Nuclease</keyword>
<evidence type="ECO:0000256" key="8">
    <source>
        <dbReference type="ARBA" id="ARBA00023125"/>
    </source>
</evidence>
<comment type="catalytic activity">
    <reaction evidence="12">
        <text>2'-deoxyribonucleotide-(2'-deoxyribose 5'-phosphate)-2'-deoxyribonucleotide-DNA = a 3'-end 2'-deoxyribonucleotide-(2,3-dehydro-2,3-deoxyribose 5'-phosphate)-DNA + a 5'-end 5'-phospho-2'-deoxyribonucleoside-DNA + H(+)</text>
        <dbReference type="Rhea" id="RHEA:66592"/>
        <dbReference type="Rhea" id="RHEA-COMP:13180"/>
        <dbReference type="Rhea" id="RHEA-COMP:16897"/>
        <dbReference type="Rhea" id="RHEA-COMP:17067"/>
        <dbReference type="ChEBI" id="CHEBI:15378"/>
        <dbReference type="ChEBI" id="CHEBI:136412"/>
        <dbReference type="ChEBI" id="CHEBI:157695"/>
        <dbReference type="ChEBI" id="CHEBI:167181"/>
        <dbReference type="EC" id="4.2.99.18"/>
    </reaction>
</comment>
<dbReference type="Pfam" id="PF10576">
    <property type="entry name" value="EndIII_4Fe-2S"/>
    <property type="match status" value="1"/>
</dbReference>
<dbReference type="InterPro" id="IPR003651">
    <property type="entry name" value="Endonuclease3_FeS-loop_motif"/>
</dbReference>
<feature type="binding site" evidence="12">
    <location>
        <position position="199"/>
    </location>
    <ligand>
        <name>[4Fe-4S] cluster</name>
        <dbReference type="ChEBI" id="CHEBI:49883"/>
    </ligand>
</feature>
<dbReference type="InterPro" id="IPR003265">
    <property type="entry name" value="HhH-GPD_domain"/>
</dbReference>
<dbReference type="Pfam" id="PF00633">
    <property type="entry name" value="HHH"/>
    <property type="match status" value="1"/>
</dbReference>
<keyword evidence="5 12" id="KW-0378">Hydrolase</keyword>
<dbReference type="FunFam" id="1.10.340.30:FF:000001">
    <property type="entry name" value="Endonuclease III"/>
    <property type="match status" value="1"/>
</dbReference>
<keyword evidence="15" id="KW-0255">Endonuclease</keyword>
<evidence type="ECO:0000256" key="3">
    <source>
        <dbReference type="ARBA" id="ARBA00022723"/>
    </source>
</evidence>
<feature type="compositionally biased region" description="Low complexity" evidence="13">
    <location>
        <begin position="214"/>
        <end position="235"/>
    </location>
</feature>
<feature type="binding site" evidence="12">
    <location>
        <position position="189"/>
    </location>
    <ligand>
        <name>[4Fe-4S] cluster</name>
        <dbReference type="ChEBI" id="CHEBI:49883"/>
    </ligand>
</feature>
<keyword evidence="9 12" id="KW-0234">DNA repair</keyword>
<evidence type="ECO:0000256" key="9">
    <source>
        <dbReference type="ARBA" id="ARBA00023204"/>
    </source>
</evidence>
<feature type="binding site" evidence="12">
    <location>
        <position position="205"/>
    </location>
    <ligand>
        <name>[4Fe-4S] cluster</name>
        <dbReference type="ChEBI" id="CHEBI:49883"/>
    </ligand>
</feature>
<comment type="similarity">
    <text evidence="1 12">Belongs to the Nth/MutY family.</text>
</comment>
<keyword evidence="10 12" id="KW-0456">Lyase</keyword>
<dbReference type="SMART" id="SM00478">
    <property type="entry name" value="ENDO3c"/>
    <property type="match status" value="1"/>
</dbReference>
<evidence type="ECO:0000256" key="7">
    <source>
        <dbReference type="ARBA" id="ARBA00023014"/>
    </source>
</evidence>
<dbReference type="PANTHER" id="PTHR10359">
    <property type="entry name" value="A/G-SPECIFIC ADENINE GLYCOSYLASE/ENDONUCLEASE III"/>
    <property type="match status" value="1"/>
</dbReference>
<protein>
    <recommendedName>
        <fullName evidence="12">Endonuclease III</fullName>
        <ecNumber evidence="12">4.2.99.18</ecNumber>
    </recommendedName>
    <alternativeName>
        <fullName evidence="12">DNA-(apurinic or apyrimidinic site) lyase</fullName>
    </alternativeName>
</protein>
<dbReference type="FunFam" id="1.10.1670.10:FF:000001">
    <property type="entry name" value="Endonuclease III"/>
    <property type="match status" value="1"/>
</dbReference>
<accession>A0A953I346</accession>
<feature type="region of interest" description="Disordered" evidence="13">
    <location>
        <begin position="213"/>
        <end position="235"/>
    </location>
</feature>
<keyword evidence="2 12" id="KW-0004">4Fe-4S</keyword>
<comment type="caution">
    <text evidence="15">The sequence shown here is derived from an EMBL/GenBank/DDBJ whole genome shotgun (WGS) entry which is preliminary data.</text>
</comment>
<dbReference type="Gene3D" id="1.10.340.30">
    <property type="entry name" value="Hypothetical protein, domain 2"/>
    <property type="match status" value="1"/>
</dbReference>
<dbReference type="InterPro" id="IPR005759">
    <property type="entry name" value="Nth"/>
</dbReference>
<evidence type="ECO:0000313" key="16">
    <source>
        <dbReference type="Proteomes" id="UP000732377"/>
    </source>
</evidence>
<dbReference type="PIRSF" id="PIRSF001435">
    <property type="entry name" value="Nth"/>
    <property type="match status" value="1"/>
</dbReference>
<sequence length="235" mass="26238">MARKSVDTEAILRKLEEMYPDAKCALNHRNAFELLVATVLSAQCTDARVNIVTARIFPRYNRPEHFAALSVDEIGEMIRDCGLWKSKAKNIQGLSQMLLEKHGGEVPSTMEELIQLPGVGRKTANVVLANAFGIPAIAVDTHVFRVANRLGLAEAKTPEETERQLMERIPREYWSQAHHWLIYHGRQVCHARNPQCSQCPLLPHCRFGRQAGKGSVQRARVSSGRAARRAGGPAR</sequence>
<keyword evidence="4 12" id="KW-0227">DNA damage</keyword>
<dbReference type="InterPro" id="IPR023170">
    <property type="entry name" value="HhH_base_excis_C"/>
</dbReference>
<name>A0A953I346_SYMTR</name>
<dbReference type="PROSITE" id="PS01155">
    <property type="entry name" value="ENDONUCLEASE_III_2"/>
    <property type="match status" value="1"/>
</dbReference>
<dbReference type="AlphaFoldDB" id="A0A953I346"/>
<keyword evidence="11 12" id="KW-0326">Glycosidase</keyword>
<dbReference type="PANTHER" id="PTHR10359:SF18">
    <property type="entry name" value="ENDONUCLEASE III"/>
    <property type="match status" value="1"/>
</dbReference>
<proteinExistence type="inferred from homology"/>
<dbReference type="GO" id="GO:0140078">
    <property type="term" value="F:class I DNA-(apurinic or apyrimidinic site) endonuclease activity"/>
    <property type="evidence" value="ECO:0007669"/>
    <property type="project" value="UniProtKB-EC"/>
</dbReference>
<dbReference type="HAMAP" id="MF_00942">
    <property type="entry name" value="Nth"/>
    <property type="match status" value="1"/>
</dbReference>